<reference evidence="2" key="1">
    <citation type="submission" date="2016-11" db="UniProtKB">
        <authorList>
            <consortium name="WormBaseParasite"/>
        </authorList>
    </citation>
    <scope>IDENTIFICATION</scope>
</reference>
<dbReference type="WBParaSite" id="Hba_11663">
    <property type="protein sequence ID" value="Hba_11663"/>
    <property type="gene ID" value="Hba_11663"/>
</dbReference>
<accession>A0A1I7X2P1</accession>
<keyword evidence="1" id="KW-1185">Reference proteome</keyword>
<sequence length="31" mass="3612">MMMCDRLGISLFCSETWRKPLAFIDSLDFGQ</sequence>
<evidence type="ECO:0000313" key="2">
    <source>
        <dbReference type="WBParaSite" id="Hba_11663"/>
    </source>
</evidence>
<evidence type="ECO:0000313" key="1">
    <source>
        <dbReference type="Proteomes" id="UP000095283"/>
    </source>
</evidence>
<dbReference type="AlphaFoldDB" id="A0A1I7X2P1"/>
<dbReference type="Proteomes" id="UP000095283">
    <property type="component" value="Unplaced"/>
</dbReference>
<organism evidence="1 2">
    <name type="scientific">Heterorhabditis bacteriophora</name>
    <name type="common">Entomopathogenic nematode worm</name>
    <dbReference type="NCBI Taxonomy" id="37862"/>
    <lineage>
        <taxon>Eukaryota</taxon>
        <taxon>Metazoa</taxon>
        <taxon>Ecdysozoa</taxon>
        <taxon>Nematoda</taxon>
        <taxon>Chromadorea</taxon>
        <taxon>Rhabditida</taxon>
        <taxon>Rhabditina</taxon>
        <taxon>Rhabditomorpha</taxon>
        <taxon>Strongyloidea</taxon>
        <taxon>Heterorhabditidae</taxon>
        <taxon>Heterorhabditis</taxon>
    </lineage>
</organism>
<protein>
    <submittedName>
        <fullName evidence="2">Uncharacterized protein</fullName>
    </submittedName>
</protein>
<proteinExistence type="predicted"/>
<name>A0A1I7X2P1_HETBA</name>